<feature type="region of interest" description="Disordered" evidence="1">
    <location>
        <begin position="1"/>
        <end position="28"/>
    </location>
</feature>
<organism evidence="2 3">
    <name type="scientific">Phytophthora fragariaefolia</name>
    <dbReference type="NCBI Taxonomy" id="1490495"/>
    <lineage>
        <taxon>Eukaryota</taxon>
        <taxon>Sar</taxon>
        <taxon>Stramenopiles</taxon>
        <taxon>Oomycota</taxon>
        <taxon>Peronosporomycetes</taxon>
        <taxon>Peronosporales</taxon>
        <taxon>Peronosporaceae</taxon>
        <taxon>Phytophthora</taxon>
    </lineage>
</organism>
<dbReference type="InterPro" id="IPR036397">
    <property type="entry name" value="RNaseH_sf"/>
</dbReference>
<proteinExistence type="predicted"/>
<protein>
    <submittedName>
        <fullName evidence="2">Unnamed protein product</fullName>
    </submittedName>
</protein>
<dbReference type="PANTHER" id="PTHR37984:SF5">
    <property type="entry name" value="PROTEIN NYNRIN-LIKE"/>
    <property type="match status" value="1"/>
</dbReference>
<dbReference type="GO" id="GO:0003676">
    <property type="term" value="F:nucleic acid binding"/>
    <property type="evidence" value="ECO:0007669"/>
    <property type="project" value="InterPro"/>
</dbReference>
<reference evidence="2" key="1">
    <citation type="submission" date="2023-04" db="EMBL/GenBank/DDBJ databases">
        <title>Phytophthora fragariaefolia NBRC 109709.</title>
        <authorList>
            <person name="Ichikawa N."/>
            <person name="Sato H."/>
            <person name="Tonouchi N."/>
        </authorList>
    </citation>
    <scope>NUCLEOTIDE SEQUENCE</scope>
    <source>
        <strain evidence="2">NBRC 109709</strain>
    </source>
</reference>
<evidence type="ECO:0000256" key="1">
    <source>
        <dbReference type="SAM" id="MobiDB-lite"/>
    </source>
</evidence>
<dbReference type="InterPro" id="IPR050951">
    <property type="entry name" value="Retrovirus_Pol_polyprotein"/>
</dbReference>
<comment type="caution">
    <text evidence="2">The sequence shown here is derived from an EMBL/GenBank/DDBJ whole genome shotgun (WGS) entry which is preliminary data.</text>
</comment>
<keyword evidence="3" id="KW-1185">Reference proteome</keyword>
<sequence>MKREWNQSADKVASEALQQEEGVVVTSEDDKQDLITLNRLDELLKPRNDSGRFVGECVDCETGKGRPLTQGESHGNVQATYTFQMIAMNHIPSLPKSFKGNTELLLWIDLFTGYVIAKASALLVQKQRATMAYRPQANGSAERMVQTLTRALKMFVSDVNQQDWGEYAERLTFALNTAQDRTRGDTHSIWLTGGTPGRPWRPRYGWVVRAAEIAIPDDDDTTYKDTISARGNKCARSCVRRSGVVPIATMKPFGHTRSRQVPRYGYIWIVSRKATHESFPIYGMALSGLPK</sequence>
<dbReference type="SUPFAM" id="SSF53098">
    <property type="entry name" value="Ribonuclease H-like"/>
    <property type="match status" value="1"/>
</dbReference>
<accession>A0A9W7CX10</accession>
<dbReference type="Gene3D" id="3.30.420.10">
    <property type="entry name" value="Ribonuclease H-like superfamily/Ribonuclease H"/>
    <property type="match status" value="1"/>
</dbReference>
<gene>
    <name evidence="2" type="ORF">Pfra01_001642400</name>
</gene>
<dbReference type="EMBL" id="BSXT01001850">
    <property type="protein sequence ID" value="GMF45625.1"/>
    <property type="molecule type" value="Genomic_DNA"/>
</dbReference>
<dbReference type="Proteomes" id="UP001165121">
    <property type="component" value="Unassembled WGS sequence"/>
</dbReference>
<evidence type="ECO:0000313" key="2">
    <source>
        <dbReference type="EMBL" id="GMF45625.1"/>
    </source>
</evidence>
<name>A0A9W7CX10_9STRA</name>
<evidence type="ECO:0000313" key="3">
    <source>
        <dbReference type="Proteomes" id="UP001165121"/>
    </source>
</evidence>
<dbReference type="InterPro" id="IPR012337">
    <property type="entry name" value="RNaseH-like_sf"/>
</dbReference>
<dbReference type="PANTHER" id="PTHR37984">
    <property type="entry name" value="PROTEIN CBG26694"/>
    <property type="match status" value="1"/>
</dbReference>
<dbReference type="AlphaFoldDB" id="A0A9W7CX10"/>